<dbReference type="Pfam" id="PF07883">
    <property type="entry name" value="Cupin_2"/>
    <property type="match status" value="1"/>
</dbReference>
<dbReference type="AlphaFoldDB" id="A0A4U0Y3F2"/>
<protein>
    <recommendedName>
        <fullName evidence="2">Cupin type-2 domain-containing protein</fullName>
    </recommendedName>
</protein>
<evidence type="ECO:0000313" key="4">
    <source>
        <dbReference type="Proteomes" id="UP000309340"/>
    </source>
</evidence>
<evidence type="ECO:0000313" key="3">
    <source>
        <dbReference type="EMBL" id="TKA82663.1"/>
    </source>
</evidence>
<keyword evidence="4" id="KW-1185">Reference proteome</keyword>
<dbReference type="EMBL" id="NAJQ01000028">
    <property type="protein sequence ID" value="TKA82663.1"/>
    <property type="molecule type" value="Genomic_DNA"/>
</dbReference>
<organism evidence="3 4">
    <name type="scientific">Friedmanniomyces simplex</name>
    <dbReference type="NCBI Taxonomy" id="329884"/>
    <lineage>
        <taxon>Eukaryota</taxon>
        <taxon>Fungi</taxon>
        <taxon>Dikarya</taxon>
        <taxon>Ascomycota</taxon>
        <taxon>Pezizomycotina</taxon>
        <taxon>Dothideomycetes</taxon>
        <taxon>Dothideomycetidae</taxon>
        <taxon>Mycosphaerellales</taxon>
        <taxon>Teratosphaeriaceae</taxon>
        <taxon>Friedmanniomyces</taxon>
    </lineage>
</organism>
<dbReference type="Gene3D" id="2.60.120.10">
    <property type="entry name" value="Jelly Rolls"/>
    <property type="match status" value="2"/>
</dbReference>
<evidence type="ECO:0000259" key="2">
    <source>
        <dbReference type="Pfam" id="PF07883"/>
    </source>
</evidence>
<gene>
    <name evidence="3" type="ORF">B0A55_01470</name>
</gene>
<dbReference type="CDD" id="cd02215">
    <property type="entry name" value="cupin_QDO_N_C"/>
    <property type="match status" value="1"/>
</dbReference>
<dbReference type="InterPro" id="IPR053146">
    <property type="entry name" value="QDO-like"/>
</dbReference>
<dbReference type="InterPro" id="IPR013096">
    <property type="entry name" value="Cupin_2"/>
</dbReference>
<dbReference type="Proteomes" id="UP000309340">
    <property type="component" value="Unassembled WGS sequence"/>
</dbReference>
<dbReference type="OrthoDB" id="2588190at2759"/>
<feature type="region of interest" description="Disordered" evidence="1">
    <location>
        <begin position="1"/>
        <end position="34"/>
    </location>
</feature>
<dbReference type="SUPFAM" id="SSF51182">
    <property type="entry name" value="RmlC-like cupins"/>
    <property type="match status" value="1"/>
</dbReference>
<proteinExistence type="predicted"/>
<reference evidence="3 4" key="1">
    <citation type="submission" date="2017-03" db="EMBL/GenBank/DDBJ databases">
        <title>Genomes of endolithic fungi from Antarctica.</title>
        <authorList>
            <person name="Coleine C."/>
            <person name="Masonjones S."/>
            <person name="Stajich J.E."/>
        </authorList>
    </citation>
    <scope>NUCLEOTIDE SEQUENCE [LARGE SCALE GENOMIC DNA]</scope>
    <source>
        <strain evidence="3 4">CCFEE 5184</strain>
    </source>
</reference>
<dbReference type="PANTHER" id="PTHR36440">
    <property type="entry name" value="PUTATIVE (AFU_ORTHOLOGUE AFUA_8G07350)-RELATED"/>
    <property type="match status" value="1"/>
</dbReference>
<dbReference type="InterPro" id="IPR011051">
    <property type="entry name" value="RmlC_Cupin_sf"/>
</dbReference>
<evidence type="ECO:0000256" key="1">
    <source>
        <dbReference type="SAM" id="MobiDB-lite"/>
    </source>
</evidence>
<dbReference type="InterPro" id="IPR014710">
    <property type="entry name" value="RmlC-like_jellyroll"/>
</dbReference>
<dbReference type="STRING" id="329884.A0A4U0Y3F2"/>
<accession>A0A4U0Y3F2</accession>
<name>A0A4U0Y3F2_9PEZI</name>
<feature type="domain" description="Cupin type-2" evidence="2">
    <location>
        <begin position="82"/>
        <end position="132"/>
    </location>
</feature>
<comment type="caution">
    <text evidence="3">The sequence shown here is derived from an EMBL/GenBank/DDBJ whole genome shotgun (WGS) entry which is preliminary data.</text>
</comment>
<sequence>MASTVEDVNPPRVDGVNGHREQLETRQLPPGLPGKPYVISSQEGEIIYIPLSKSATRLLITGKESENAFAVVSSGGSQSAPIGFHYHRETHDVFLCLSGSINVWAGEKCRTMRAGDFASVPPGTIHQYQILGPHSEFIGLIVPGGWEEFFRHIGEPYGVLIPKLKQAAEKFDMVPCPQHQQFDPQEWEDADSQLPGKPESYFLKNASGPAFEIGGSVCRPLVTTAESHRKFAIGSIEGSAQHHQHAIFAKPGLCMRFDEVHHAFQVTEGSVEFHIDASAPSRIVAGDVIFVPKGTAFRFQSTSRFSKLYVFASGGGLIEVLCKVGKGHASPILPEKAEGCNMRALEALQSGYGFSLC</sequence>
<dbReference type="PANTHER" id="PTHR36440:SF1">
    <property type="entry name" value="PUTATIVE (AFU_ORTHOLOGUE AFUA_8G07350)-RELATED"/>
    <property type="match status" value="1"/>
</dbReference>